<protein>
    <submittedName>
        <fullName evidence="1">Uncharacterized protein</fullName>
    </submittedName>
</protein>
<dbReference type="Proteomes" id="UP000823775">
    <property type="component" value="Unassembled WGS sequence"/>
</dbReference>
<keyword evidence="2" id="KW-1185">Reference proteome</keyword>
<sequence length="153" mass="17472">MASQRVFIDLVDSEVEHQDCGSHQDKIIPFEASMESMERKIDQIRGLVVDFRNSSDVPPGFLESMSKSHSAAPVYTIVPPYSLPHSYRICKRDQPKHGGIPNSLSKDFDLNKHCAFHASMQGHDTDECRHLREEIQKLIRSGRILQRTFPQLV</sequence>
<comment type="caution">
    <text evidence="1">The sequence shown here is derived from an EMBL/GenBank/DDBJ whole genome shotgun (WGS) entry which is preliminary data.</text>
</comment>
<gene>
    <name evidence="1" type="ORF">HAX54_009722</name>
</gene>
<dbReference type="EMBL" id="JACEIK010015287">
    <property type="protein sequence ID" value="MCE3216961.1"/>
    <property type="molecule type" value="Genomic_DNA"/>
</dbReference>
<accession>A0ABS8WXJ6</accession>
<organism evidence="1 2">
    <name type="scientific">Datura stramonium</name>
    <name type="common">Jimsonweed</name>
    <name type="synonym">Common thornapple</name>
    <dbReference type="NCBI Taxonomy" id="4076"/>
    <lineage>
        <taxon>Eukaryota</taxon>
        <taxon>Viridiplantae</taxon>
        <taxon>Streptophyta</taxon>
        <taxon>Embryophyta</taxon>
        <taxon>Tracheophyta</taxon>
        <taxon>Spermatophyta</taxon>
        <taxon>Magnoliopsida</taxon>
        <taxon>eudicotyledons</taxon>
        <taxon>Gunneridae</taxon>
        <taxon>Pentapetalae</taxon>
        <taxon>asterids</taxon>
        <taxon>lamiids</taxon>
        <taxon>Solanales</taxon>
        <taxon>Solanaceae</taxon>
        <taxon>Solanoideae</taxon>
        <taxon>Datureae</taxon>
        <taxon>Datura</taxon>
    </lineage>
</organism>
<evidence type="ECO:0000313" key="1">
    <source>
        <dbReference type="EMBL" id="MCE3216961.1"/>
    </source>
</evidence>
<reference evidence="1 2" key="1">
    <citation type="journal article" date="2021" name="BMC Genomics">
        <title>Datura genome reveals duplications of psychoactive alkaloid biosynthetic genes and high mutation rate following tissue culture.</title>
        <authorList>
            <person name="Rajewski A."/>
            <person name="Carter-House D."/>
            <person name="Stajich J."/>
            <person name="Litt A."/>
        </authorList>
    </citation>
    <scope>NUCLEOTIDE SEQUENCE [LARGE SCALE GENOMIC DNA]</scope>
    <source>
        <strain evidence="1">AR-01</strain>
    </source>
</reference>
<proteinExistence type="predicted"/>
<evidence type="ECO:0000313" key="2">
    <source>
        <dbReference type="Proteomes" id="UP000823775"/>
    </source>
</evidence>
<name>A0ABS8WXJ6_DATST</name>